<protein>
    <submittedName>
        <fullName evidence="7">Heme biosynthesis protein HemY</fullName>
    </submittedName>
</protein>
<keyword evidence="4 5" id="KW-0472">Membrane</keyword>
<comment type="caution">
    <text evidence="7">The sequence shown here is derived from an EMBL/GenBank/DDBJ whole genome shotgun (WGS) entry which is preliminary data.</text>
</comment>
<sequence>MIRILIFVLIVLALGAGFSWLADRPGELSLIWMGQRIETSLMVGATLLVTLIAAILLIVWLVRVIWFSPHSIARYFRVRKRDRGYQALSTGLIAAGAGDATLARKMTARTRGLLSADQEPLIHLLEAQTALIEGKHDEARRTFERMAEDPETRELGLRGLYLEAKRLGANEAARQYAERAADKAPHLAWATLATLDERSQAGRWDEAVHLLDQSRTSHVIDRKEADRKKAVLLTARAREKLDADPKAARDDALAALKLDPTLVPAGLIAAKALFREDNLRKAASVLEKLWKQAPHPEVAKAYVRARSGDSAVDRLKRARKLEAWKPNNAVSLMAVAESALEARELLLARSLAEAAARIAPTESVFLLLADIEEADTGDEGRIRHWMNQALKSPRDAAWIADGVVSQEWLPVSPVSGRLDAFEWKMPVNTIDRPLEEGGVSRGEAAIRSLPPVATPVAAPDRADPEAVATAPEAPVETVERTAAIAVPVPTESVIVHEPIEPARSVAVTEPDDAARNALVKTEEGARAARVAAPPVSGAAPAGKPAEVQVEPFFGRPPDDPGVRTDRVAEKTTFKLF</sequence>
<evidence type="ECO:0000256" key="4">
    <source>
        <dbReference type="ARBA" id="ARBA00023136"/>
    </source>
</evidence>
<dbReference type="SUPFAM" id="SSF81901">
    <property type="entry name" value="HCP-like"/>
    <property type="match status" value="1"/>
</dbReference>
<evidence type="ECO:0000259" key="6">
    <source>
        <dbReference type="Pfam" id="PF07219"/>
    </source>
</evidence>
<dbReference type="RefSeq" id="WP_231812402.1">
    <property type="nucleotide sequence ID" value="NZ_JAJOZR010000002.1"/>
</dbReference>
<reference evidence="7" key="1">
    <citation type="submission" date="2021-12" db="EMBL/GenBank/DDBJ databases">
        <authorList>
            <person name="Li Y."/>
        </authorList>
    </citation>
    <scope>NUCLEOTIDE SEQUENCE</scope>
    <source>
        <strain evidence="7">DKSPLA3</strain>
    </source>
</reference>
<organism evidence="7 8">
    <name type="scientific">Rhizobium quercicola</name>
    <dbReference type="NCBI Taxonomy" id="2901226"/>
    <lineage>
        <taxon>Bacteria</taxon>
        <taxon>Pseudomonadati</taxon>
        <taxon>Pseudomonadota</taxon>
        <taxon>Alphaproteobacteria</taxon>
        <taxon>Hyphomicrobiales</taxon>
        <taxon>Rhizobiaceae</taxon>
        <taxon>Rhizobium/Agrobacterium group</taxon>
        <taxon>Rhizobium</taxon>
    </lineage>
</organism>
<dbReference type="GO" id="GO:0016020">
    <property type="term" value="C:membrane"/>
    <property type="evidence" value="ECO:0007669"/>
    <property type="project" value="UniProtKB-SubCell"/>
</dbReference>
<feature type="domain" description="HemY N-terminal" evidence="6">
    <location>
        <begin position="26"/>
        <end position="133"/>
    </location>
</feature>
<comment type="subcellular location">
    <subcellularLocation>
        <location evidence="1">Membrane</location>
    </subcellularLocation>
</comment>
<feature type="transmembrane region" description="Helical" evidence="5">
    <location>
        <begin position="87"/>
        <end position="103"/>
    </location>
</feature>
<dbReference type="Pfam" id="PF07219">
    <property type="entry name" value="HemY_N"/>
    <property type="match status" value="1"/>
</dbReference>
<gene>
    <name evidence="7" type="ORF">LRX75_04980</name>
</gene>
<evidence type="ECO:0000256" key="1">
    <source>
        <dbReference type="ARBA" id="ARBA00004370"/>
    </source>
</evidence>
<dbReference type="InterPro" id="IPR010817">
    <property type="entry name" value="HemY_N"/>
</dbReference>
<dbReference type="Gene3D" id="1.25.40.10">
    <property type="entry name" value="Tetratricopeptide repeat domain"/>
    <property type="match status" value="1"/>
</dbReference>
<accession>A0A9X1NNM5</accession>
<evidence type="ECO:0000313" key="8">
    <source>
        <dbReference type="Proteomes" id="UP001139089"/>
    </source>
</evidence>
<evidence type="ECO:0000256" key="2">
    <source>
        <dbReference type="ARBA" id="ARBA00022692"/>
    </source>
</evidence>
<dbReference type="InterPro" id="IPR016982">
    <property type="entry name" value="Mms48"/>
</dbReference>
<keyword evidence="2 5" id="KW-0812">Transmembrane</keyword>
<proteinExistence type="predicted"/>
<evidence type="ECO:0000256" key="3">
    <source>
        <dbReference type="ARBA" id="ARBA00022989"/>
    </source>
</evidence>
<dbReference type="AlphaFoldDB" id="A0A9X1NNM5"/>
<dbReference type="EMBL" id="JAJOZR010000002">
    <property type="protein sequence ID" value="MCD7108397.1"/>
    <property type="molecule type" value="Genomic_DNA"/>
</dbReference>
<name>A0A9X1NNM5_9HYPH</name>
<keyword evidence="3 5" id="KW-1133">Transmembrane helix</keyword>
<dbReference type="InterPro" id="IPR011990">
    <property type="entry name" value="TPR-like_helical_dom_sf"/>
</dbReference>
<dbReference type="PIRSF" id="PIRSF031802">
    <property type="entry name" value="UCP031802"/>
    <property type="match status" value="1"/>
</dbReference>
<evidence type="ECO:0000256" key="5">
    <source>
        <dbReference type="SAM" id="Phobius"/>
    </source>
</evidence>
<dbReference type="Proteomes" id="UP001139089">
    <property type="component" value="Unassembled WGS sequence"/>
</dbReference>
<keyword evidence="8" id="KW-1185">Reference proteome</keyword>
<feature type="transmembrane region" description="Helical" evidence="5">
    <location>
        <begin position="45"/>
        <end position="66"/>
    </location>
</feature>
<evidence type="ECO:0000313" key="7">
    <source>
        <dbReference type="EMBL" id="MCD7108397.1"/>
    </source>
</evidence>